<dbReference type="Pfam" id="PF01266">
    <property type="entry name" value="DAO"/>
    <property type="match status" value="1"/>
</dbReference>
<keyword evidence="7" id="KW-1185">Reference proteome</keyword>
<feature type="domain" description="FAD dependent oxidoreductase" evidence="5">
    <location>
        <begin position="6"/>
        <end position="352"/>
    </location>
</feature>
<dbReference type="GO" id="GO:0005737">
    <property type="term" value="C:cytoplasm"/>
    <property type="evidence" value="ECO:0007669"/>
    <property type="project" value="TreeGrafter"/>
</dbReference>
<dbReference type="STRING" id="1513793.SAMN06296036_101445"/>
<proteinExistence type="inferred from homology"/>
<reference evidence="7" key="1">
    <citation type="submission" date="2017-04" db="EMBL/GenBank/DDBJ databases">
        <authorList>
            <person name="Varghese N."/>
            <person name="Submissions S."/>
        </authorList>
    </citation>
    <scope>NUCLEOTIDE SEQUENCE [LARGE SCALE GENOMIC DNA]</scope>
    <source>
        <strain evidence="7">RKEM611</strain>
    </source>
</reference>
<evidence type="ECO:0000256" key="2">
    <source>
        <dbReference type="ARBA" id="ARBA00009410"/>
    </source>
</evidence>
<evidence type="ECO:0000256" key="3">
    <source>
        <dbReference type="ARBA" id="ARBA00022630"/>
    </source>
</evidence>
<dbReference type="InterPro" id="IPR006076">
    <property type="entry name" value="FAD-dep_OxRdtase"/>
</dbReference>
<comment type="similarity">
    <text evidence="2">Belongs to the DadA oxidoreductase family.</text>
</comment>
<gene>
    <name evidence="6" type="ORF">SAMN06296036_101445</name>
</gene>
<evidence type="ECO:0000313" key="6">
    <source>
        <dbReference type="EMBL" id="SME91288.1"/>
    </source>
</evidence>
<dbReference type="EMBL" id="FWZT01000001">
    <property type="protein sequence ID" value="SME91288.1"/>
    <property type="molecule type" value="Genomic_DNA"/>
</dbReference>
<dbReference type="PANTHER" id="PTHR13847:SF286">
    <property type="entry name" value="D-AMINO ACID DEHYDROGENASE"/>
    <property type="match status" value="1"/>
</dbReference>
<dbReference type="Gene3D" id="3.30.9.10">
    <property type="entry name" value="D-Amino Acid Oxidase, subunit A, domain 2"/>
    <property type="match status" value="1"/>
</dbReference>
<accession>A0A1Y6B6T7</accession>
<dbReference type="Proteomes" id="UP000192907">
    <property type="component" value="Unassembled WGS sequence"/>
</dbReference>
<dbReference type="SUPFAM" id="SSF51905">
    <property type="entry name" value="FAD/NAD(P)-binding domain"/>
    <property type="match status" value="1"/>
</dbReference>
<keyword evidence="4" id="KW-0560">Oxidoreductase</keyword>
<evidence type="ECO:0000256" key="1">
    <source>
        <dbReference type="ARBA" id="ARBA00001974"/>
    </source>
</evidence>
<dbReference type="InterPro" id="IPR036188">
    <property type="entry name" value="FAD/NAD-bd_sf"/>
</dbReference>
<evidence type="ECO:0000313" key="7">
    <source>
        <dbReference type="Proteomes" id="UP000192907"/>
    </source>
</evidence>
<dbReference type="GO" id="GO:0016491">
    <property type="term" value="F:oxidoreductase activity"/>
    <property type="evidence" value="ECO:0007669"/>
    <property type="project" value="UniProtKB-KW"/>
</dbReference>
<protein>
    <submittedName>
        <fullName evidence="6">Glycine/D-amino acid oxidase</fullName>
    </submittedName>
</protein>
<keyword evidence="3" id="KW-0285">Flavoprotein</keyword>
<organism evidence="6 7">
    <name type="scientific">Pseudobacteriovorax antillogorgiicola</name>
    <dbReference type="NCBI Taxonomy" id="1513793"/>
    <lineage>
        <taxon>Bacteria</taxon>
        <taxon>Pseudomonadati</taxon>
        <taxon>Bdellovibrionota</taxon>
        <taxon>Oligoflexia</taxon>
        <taxon>Oligoflexales</taxon>
        <taxon>Pseudobacteriovoracaceae</taxon>
        <taxon>Pseudobacteriovorax</taxon>
    </lineage>
</organism>
<evidence type="ECO:0000256" key="4">
    <source>
        <dbReference type="ARBA" id="ARBA00023002"/>
    </source>
</evidence>
<comment type="cofactor">
    <cofactor evidence="1">
        <name>FAD</name>
        <dbReference type="ChEBI" id="CHEBI:57692"/>
    </cofactor>
</comment>
<dbReference type="RefSeq" id="WP_132314441.1">
    <property type="nucleotide sequence ID" value="NZ_FWZT01000001.1"/>
</dbReference>
<dbReference type="PANTHER" id="PTHR13847">
    <property type="entry name" value="SARCOSINE DEHYDROGENASE-RELATED"/>
    <property type="match status" value="1"/>
</dbReference>
<evidence type="ECO:0000259" key="5">
    <source>
        <dbReference type="Pfam" id="PF01266"/>
    </source>
</evidence>
<sequence length="373" mass="41922">MTHKFKIAIVGDGISGLSTARSLKLRSPQSEITLIRNPKKHPRASDAAQGVVCNKGLLFPRMPLFEAKLKSLAWVKKWLKDIESLSGKTIPKDFSAVCEPYFDLEQFQKLVKRVYKGNFWGCFQTEHYRGSFASWTLPMEGYLKYPSEGWFHCPSALEAIRFLLSNEGCRFIDESVDRISLRGADLDLWMNGEPHAFDRVILAAGFDTLALCDRSNISFPFLKDVCGHTLSCRSKRDLGQSIVVSGTKSLIVRNHEFFVGSSSRRGQNLSSKELVESIGELEDYGRTLIQDFDMVRSGTSPIWGVRSCTKDRMPYFGSIPEEGWAGKLFSIGGMYKNGLQLGPYLGEALAALVTAQDIPKLAENFRLERFYPD</sequence>
<dbReference type="Gene3D" id="3.50.50.60">
    <property type="entry name" value="FAD/NAD(P)-binding domain"/>
    <property type="match status" value="1"/>
</dbReference>
<dbReference type="OrthoDB" id="9805337at2"/>
<dbReference type="AlphaFoldDB" id="A0A1Y6B6T7"/>
<name>A0A1Y6B6T7_9BACT</name>